<protein>
    <submittedName>
        <fullName evidence="2">Uncharacterized protein</fullName>
    </submittedName>
</protein>
<comment type="caution">
    <text evidence="2">The sequence shown here is derived from an EMBL/GenBank/DDBJ whole genome shotgun (WGS) entry which is preliminary data.</text>
</comment>
<feature type="compositionally biased region" description="Polar residues" evidence="1">
    <location>
        <begin position="136"/>
        <end position="146"/>
    </location>
</feature>
<feature type="region of interest" description="Disordered" evidence="1">
    <location>
        <begin position="229"/>
        <end position="260"/>
    </location>
</feature>
<feature type="compositionally biased region" description="Basic and acidic residues" evidence="1">
    <location>
        <begin position="426"/>
        <end position="439"/>
    </location>
</feature>
<gene>
    <name evidence="2" type="ORF">EDB92DRAFT_2116912</name>
</gene>
<feature type="compositionally biased region" description="Basic and acidic residues" evidence="1">
    <location>
        <begin position="77"/>
        <end position="90"/>
    </location>
</feature>
<dbReference type="Proteomes" id="UP001201163">
    <property type="component" value="Unassembled WGS sequence"/>
</dbReference>
<evidence type="ECO:0000313" key="3">
    <source>
        <dbReference type="Proteomes" id="UP001201163"/>
    </source>
</evidence>
<dbReference type="AlphaFoldDB" id="A0AAD4Q534"/>
<feature type="region of interest" description="Disordered" evidence="1">
    <location>
        <begin position="425"/>
        <end position="458"/>
    </location>
</feature>
<feature type="region of interest" description="Disordered" evidence="1">
    <location>
        <begin position="291"/>
        <end position="314"/>
    </location>
</feature>
<organism evidence="2 3">
    <name type="scientific">Lactarius akahatsu</name>
    <dbReference type="NCBI Taxonomy" id="416441"/>
    <lineage>
        <taxon>Eukaryota</taxon>
        <taxon>Fungi</taxon>
        <taxon>Dikarya</taxon>
        <taxon>Basidiomycota</taxon>
        <taxon>Agaricomycotina</taxon>
        <taxon>Agaricomycetes</taxon>
        <taxon>Russulales</taxon>
        <taxon>Russulaceae</taxon>
        <taxon>Lactarius</taxon>
    </lineage>
</organism>
<reference evidence="2" key="1">
    <citation type="submission" date="2022-01" db="EMBL/GenBank/DDBJ databases">
        <title>Comparative genomics reveals a dynamic genome evolution in the ectomycorrhizal milk-cap (Lactarius) mushrooms.</title>
        <authorList>
            <consortium name="DOE Joint Genome Institute"/>
            <person name="Lebreton A."/>
            <person name="Tang N."/>
            <person name="Kuo A."/>
            <person name="LaButti K."/>
            <person name="Drula E."/>
            <person name="Barry K."/>
            <person name="Clum A."/>
            <person name="Lipzen A."/>
            <person name="Mousain D."/>
            <person name="Ng V."/>
            <person name="Wang R."/>
            <person name="Wang X."/>
            <person name="Dai Y."/>
            <person name="Henrissat B."/>
            <person name="Grigoriev I.V."/>
            <person name="Guerin-Laguette A."/>
            <person name="Yu F."/>
            <person name="Martin F.M."/>
        </authorList>
    </citation>
    <scope>NUCLEOTIDE SEQUENCE</scope>
    <source>
        <strain evidence="2">QP</strain>
    </source>
</reference>
<feature type="region of interest" description="Disordered" evidence="1">
    <location>
        <begin position="1"/>
        <end position="202"/>
    </location>
</feature>
<evidence type="ECO:0000256" key="1">
    <source>
        <dbReference type="SAM" id="MobiDB-lite"/>
    </source>
</evidence>
<name>A0AAD4Q534_9AGAM</name>
<feature type="compositionally biased region" description="Polar residues" evidence="1">
    <location>
        <begin position="193"/>
        <end position="202"/>
    </location>
</feature>
<feature type="compositionally biased region" description="Basic and acidic residues" evidence="1">
    <location>
        <begin position="292"/>
        <end position="312"/>
    </location>
</feature>
<feature type="compositionally biased region" description="Basic and acidic residues" evidence="1">
    <location>
        <begin position="242"/>
        <end position="255"/>
    </location>
</feature>
<accession>A0AAD4Q534</accession>
<sequence>MPQLSPPPSAEGHPKTVPGRLGPYEPIQNSLQDIIVKSARTGPEEGSHEPTTLTECEKKTFEIGEPEQGVLDLQQNPEKRLTLRMSESHPRSSHGASNEDLESVSKDTPRIAGSGDVLHGPEAAREMENPGPRQSPMCSQPVTPSPSALPLHLIPLLPQKSPSSRRQRRSIGQSSNQTDDGASGPGCLPNAAGGTSPSPQSLRLRLQNLSAESAGISRTLAYAIDQMDATHPPDYLPPGGAELEKPGAGEVDREGGAATRPKTVRFEENTYQPAELAERVWSDAVRAAVTARMHEESEQKMESDAQGEHDEGATCGQDAAVCEKSAAGGEREMLPEGEMQSFLRKLGTVTLGRKEERQSRDTTWVDLDLQEYIRLKEREVELRNAEAEIRTFEERLEAREKDLMSRLGTVRQRLEAIRQRRASINRQEETLRQKMEAVTKEAQSSANAPGADAPLESN</sequence>
<keyword evidence="3" id="KW-1185">Reference proteome</keyword>
<dbReference type="EMBL" id="JAKELL010000070">
    <property type="protein sequence ID" value="KAH8984924.1"/>
    <property type="molecule type" value="Genomic_DNA"/>
</dbReference>
<proteinExistence type="predicted"/>
<evidence type="ECO:0000313" key="2">
    <source>
        <dbReference type="EMBL" id="KAH8984924.1"/>
    </source>
</evidence>